<evidence type="ECO:0000313" key="11">
    <source>
        <dbReference type="Proteomes" id="UP000318307"/>
    </source>
</evidence>
<evidence type="ECO:0000256" key="1">
    <source>
        <dbReference type="ARBA" id="ARBA00004496"/>
    </source>
</evidence>
<dbReference type="AlphaFoldDB" id="A0A562RGK8"/>
<evidence type="ECO:0000256" key="7">
    <source>
        <dbReference type="ARBA" id="ARBA00048539"/>
    </source>
</evidence>
<dbReference type="GO" id="GO:0032267">
    <property type="term" value="F:tRNA(Ile)-lysidine synthase activity"/>
    <property type="evidence" value="ECO:0007669"/>
    <property type="project" value="UniProtKB-EC"/>
</dbReference>
<protein>
    <recommendedName>
        <fullName evidence="8">tRNA(Ile)-lysidine synthase</fullName>
        <ecNumber evidence="8">6.3.4.19</ecNumber>
    </recommendedName>
    <alternativeName>
        <fullName evidence="8">tRNA(Ile)-2-lysyl-cytidine synthase</fullName>
    </alternativeName>
    <alternativeName>
        <fullName evidence="8">tRNA(Ile)-lysidine synthetase</fullName>
    </alternativeName>
</protein>
<evidence type="ECO:0000256" key="3">
    <source>
        <dbReference type="ARBA" id="ARBA00022598"/>
    </source>
</evidence>
<comment type="caution">
    <text evidence="10">The sequence shown here is derived from an EMBL/GenBank/DDBJ whole genome shotgun (WGS) entry which is preliminary data.</text>
</comment>
<comment type="similarity">
    <text evidence="8">Belongs to the tRNA(Ile)-lysidine synthase family.</text>
</comment>
<dbReference type="Pfam" id="PF11734">
    <property type="entry name" value="TilS_C"/>
    <property type="match status" value="1"/>
</dbReference>
<dbReference type="EC" id="6.3.4.19" evidence="8"/>
<proteinExistence type="inferred from homology"/>
<evidence type="ECO:0000256" key="2">
    <source>
        <dbReference type="ARBA" id="ARBA00022490"/>
    </source>
</evidence>
<dbReference type="EMBL" id="VLLC01000024">
    <property type="protein sequence ID" value="TWI68118.1"/>
    <property type="molecule type" value="Genomic_DNA"/>
</dbReference>
<evidence type="ECO:0000256" key="4">
    <source>
        <dbReference type="ARBA" id="ARBA00022694"/>
    </source>
</evidence>
<dbReference type="GO" id="GO:0005737">
    <property type="term" value="C:cytoplasm"/>
    <property type="evidence" value="ECO:0007669"/>
    <property type="project" value="UniProtKB-SubCell"/>
</dbReference>
<sequence>MWHKEDSILIAVSGGADSMALLHGLSDLKDLHGAFMGVAHLNHGLRPEADEEESFVADQAARLGMPFHSRKACLEREHPGLGCEEAGRAARYDFFHFLMKTKNYTRIATAHHADDRREQILMNLVRGCGPDGLEGIPAVRDGFIVRPLITTEREPIITYLQTKGLSWKEDPSNRDTRFLRNRIRHQLIPLLEENFNPAIRKALLRTGDIAAEENRWMNTMAEKTYGRLLLKENGNSVSMDKNELSKLLPGHQARVLRHAIFRIQGHLQAMGQPHIEAMHKALQSTESSELHLPGKILVRLSQNILEIKKTGHPLRKKESPLPFFSKELHLPEKLPASILLPHDFGRLEILDQQPSNTPADMYTSLSDRLFPLTIRAPLPGDRMHPWGRGGSRKLMRLFSEKKVPKELRRKRPVIAVKEGIIWVPGLPPDEKNKAENSNDRPVWLLWYDEKL</sequence>
<dbReference type="SUPFAM" id="SSF82829">
    <property type="entry name" value="MesJ substrate recognition domain-like"/>
    <property type="match status" value="1"/>
</dbReference>
<dbReference type="SMART" id="SM00977">
    <property type="entry name" value="TilS_C"/>
    <property type="match status" value="1"/>
</dbReference>
<keyword evidence="5 8" id="KW-0547">Nucleotide-binding</keyword>
<keyword evidence="11" id="KW-1185">Reference proteome</keyword>
<keyword evidence="3 8" id="KW-0436">Ligase</keyword>
<keyword evidence="6 8" id="KW-0067">ATP-binding</keyword>
<dbReference type="Gene3D" id="3.40.50.620">
    <property type="entry name" value="HUPs"/>
    <property type="match status" value="1"/>
</dbReference>
<keyword evidence="2 8" id="KW-0963">Cytoplasm</keyword>
<dbReference type="SUPFAM" id="SSF52402">
    <property type="entry name" value="Adenine nucleotide alpha hydrolases-like"/>
    <property type="match status" value="1"/>
</dbReference>
<evidence type="ECO:0000313" key="10">
    <source>
        <dbReference type="EMBL" id="TWI68118.1"/>
    </source>
</evidence>
<comment type="catalytic activity">
    <reaction evidence="7 8">
        <text>cytidine(34) in tRNA(Ile2) + L-lysine + ATP = lysidine(34) in tRNA(Ile2) + AMP + diphosphate + H(+)</text>
        <dbReference type="Rhea" id="RHEA:43744"/>
        <dbReference type="Rhea" id="RHEA-COMP:10625"/>
        <dbReference type="Rhea" id="RHEA-COMP:10670"/>
        <dbReference type="ChEBI" id="CHEBI:15378"/>
        <dbReference type="ChEBI" id="CHEBI:30616"/>
        <dbReference type="ChEBI" id="CHEBI:32551"/>
        <dbReference type="ChEBI" id="CHEBI:33019"/>
        <dbReference type="ChEBI" id="CHEBI:82748"/>
        <dbReference type="ChEBI" id="CHEBI:83665"/>
        <dbReference type="ChEBI" id="CHEBI:456215"/>
        <dbReference type="EC" id="6.3.4.19"/>
    </reaction>
</comment>
<gene>
    <name evidence="8" type="primary">tilS</name>
    <name evidence="10" type="ORF">LZ24_02695</name>
</gene>
<dbReference type="Pfam" id="PF01171">
    <property type="entry name" value="ATP_bind_3"/>
    <property type="match status" value="1"/>
</dbReference>
<feature type="domain" description="Lysidine-tRNA(Ile) synthetase C-terminal" evidence="9">
    <location>
        <begin position="372"/>
        <end position="443"/>
    </location>
</feature>
<dbReference type="InterPro" id="IPR014729">
    <property type="entry name" value="Rossmann-like_a/b/a_fold"/>
</dbReference>
<dbReference type="HAMAP" id="MF_01161">
    <property type="entry name" value="tRNA_Ile_lys_synt"/>
    <property type="match status" value="1"/>
</dbReference>
<dbReference type="InterPro" id="IPR012796">
    <property type="entry name" value="Lysidine-tRNA-synth_C"/>
</dbReference>
<organism evidence="10 11">
    <name type="scientific">Desulfobotulus alkaliphilus</name>
    <dbReference type="NCBI Taxonomy" id="622671"/>
    <lineage>
        <taxon>Bacteria</taxon>
        <taxon>Pseudomonadati</taxon>
        <taxon>Thermodesulfobacteriota</taxon>
        <taxon>Desulfobacteria</taxon>
        <taxon>Desulfobacterales</taxon>
        <taxon>Desulfobacteraceae</taxon>
        <taxon>Desulfobotulus</taxon>
    </lineage>
</organism>
<evidence type="ECO:0000256" key="5">
    <source>
        <dbReference type="ARBA" id="ARBA00022741"/>
    </source>
</evidence>
<dbReference type="Gene3D" id="1.20.59.20">
    <property type="match status" value="1"/>
</dbReference>
<keyword evidence="4 8" id="KW-0819">tRNA processing</keyword>
<reference evidence="10 11" key="1">
    <citation type="submission" date="2019-07" db="EMBL/GenBank/DDBJ databases">
        <title>Genome sequencing of 100 strains of the haloalkaliphilic chemolithoautotrophic sulfur-oxidizing bacterium Thioalkalivibrio.</title>
        <authorList>
            <person name="Muyzer G."/>
        </authorList>
    </citation>
    <scope>NUCLEOTIDE SEQUENCE [LARGE SCALE GENOMIC DNA]</scope>
    <source>
        <strain evidence="10 11">ASO4-4</strain>
    </source>
</reference>
<accession>A0A562RGK8</accession>
<dbReference type="GO" id="GO:0006400">
    <property type="term" value="P:tRNA modification"/>
    <property type="evidence" value="ECO:0007669"/>
    <property type="project" value="UniProtKB-UniRule"/>
</dbReference>
<dbReference type="SUPFAM" id="SSF56037">
    <property type="entry name" value="PheT/TilS domain"/>
    <property type="match status" value="1"/>
</dbReference>
<dbReference type="PANTHER" id="PTHR43033">
    <property type="entry name" value="TRNA(ILE)-LYSIDINE SYNTHASE-RELATED"/>
    <property type="match status" value="1"/>
</dbReference>
<dbReference type="InterPro" id="IPR011063">
    <property type="entry name" value="TilS/TtcA_N"/>
</dbReference>
<dbReference type="InterPro" id="IPR012094">
    <property type="entry name" value="tRNA_Ile_lys_synt"/>
</dbReference>
<dbReference type="NCBIfam" id="TIGR02432">
    <property type="entry name" value="lysidine_TilS_N"/>
    <property type="match status" value="1"/>
</dbReference>
<dbReference type="PANTHER" id="PTHR43033:SF1">
    <property type="entry name" value="TRNA(ILE)-LYSIDINE SYNTHASE-RELATED"/>
    <property type="match status" value="1"/>
</dbReference>
<evidence type="ECO:0000259" key="9">
    <source>
        <dbReference type="SMART" id="SM00977"/>
    </source>
</evidence>
<dbReference type="InterPro" id="IPR012795">
    <property type="entry name" value="tRNA_Ile_lys_synt_N"/>
</dbReference>
<dbReference type="NCBIfam" id="TIGR02433">
    <property type="entry name" value="lysidine_TilS_C"/>
    <property type="match status" value="1"/>
</dbReference>
<evidence type="ECO:0000256" key="8">
    <source>
        <dbReference type="HAMAP-Rule" id="MF_01161"/>
    </source>
</evidence>
<name>A0A562RGK8_9BACT</name>
<feature type="binding site" evidence="8">
    <location>
        <begin position="13"/>
        <end position="18"/>
    </location>
    <ligand>
        <name>ATP</name>
        <dbReference type="ChEBI" id="CHEBI:30616"/>
    </ligand>
</feature>
<comment type="function">
    <text evidence="8">Ligates lysine onto the cytidine present at position 34 of the AUA codon-specific tRNA(Ile) that contains the anticodon CAU, in an ATP-dependent manner. Cytidine is converted to lysidine, thus changing the amino acid specificity of the tRNA from methionine to isoleucine.</text>
</comment>
<dbReference type="CDD" id="cd01992">
    <property type="entry name" value="TilS_N"/>
    <property type="match status" value="1"/>
</dbReference>
<comment type="domain">
    <text evidence="8">The N-terminal region contains the highly conserved SGGXDS motif, predicted to be a P-loop motif involved in ATP binding.</text>
</comment>
<comment type="subcellular location">
    <subcellularLocation>
        <location evidence="1 8">Cytoplasm</location>
    </subcellularLocation>
</comment>
<evidence type="ECO:0000256" key="6">
    <source>
        <dbReference type="ARBA" id="ARBA00022840"/>
    </source>
</evidence>
<dbReference type="GO" id="GO:0005524">
    <property type="term" value="F:ATP binding"/>
    <property type="evidence" value="ECO:0007669"/>
    <property type="project" value="UniProtKB-UniRule"/>
</dbReference>
<dbReference type="Proteomes" id="UP000318307">
    <property type="component" value="Unassembled WGS sequence"/>
</dbReference>